<evidence type="ECO:0000259" key="7">
    <source>
        <dbReference type="PROSITE" id="PS51918"/>
    </source>
</evidence>
<evidence type="ECO:0000256" key="6">
    <source>
        <dbReference type="PIRSR" id="PIRSR004869-50"/>
    </source>
</evidence>
<feature type="domain" description="Radical SAM core" evidence="7">
    <location>
        <begin position="67"/>
        <end position="286"/>
    </location>
</feature>
<keyword evidence="8" id="KW-0456">Lyase</keyword>
<dbReference type="InterPro" id="IPR007197">
    <property type="entry name" value="rSAM"/>
</dbReference>
<dbReference type="SUPFAM" id="SSF102114">
    <property type="entry name" value="Radical SAM enzymes"/>
    <property type="match status" value="1"/>
</dbReference>
<dbReference type="GO" id="GO:0016829">
    <property type="term" value="F:lyase activity"/>
    <property type="evidence" value="ECO:0007669"/>
    <property type="project" value="UniProtKB-KW"/>
</dbReference>
<gene>
    <name evidence="8" type="ORF">SAMN04488516_10550</name>
</gene>
<evidence type="ECO:0000256" key="4">
    <source>
        <dbReference type="ARBA" id="ARBA00023004"/>
    </source>
</evidence>
<keyword evidence="4 6" id="KW-0408">Iron</keyword>
<dbReference type="STRING" id="206665.SAMN04488516_10550"/>
<keyword evidence="3 6" id="KW-0479">Metal-binding</keyword>
<accession>A0A1H0DJV0</accession>
<dbReference type="GO" id="GO:0046872">
    <property type="term" value="F:metal ion binding"/>
    <property type="evidence" value="ECO:0007669"/>
    <property type="project" value="UniProtKB-KW"/>
</dbReference>
<feature type="binding site" evidence="6">
    <location>
        <position position="86"/>
    </location>
    <ligand>
        <name>[4Fe-4S] cluster</name>
        <dbReference type="ChEBI" id="CHEBI:49883"/>
        <note>4Fe-4S-S-AdoMet</note>
    </ligand>
</feature>
<evidence type="ECO:0000313" key="9">
    <source>
        <dbReference type="Proteomes" id="UP000199602"/>
    </source>
</evidence>
<dbReference type="SFLD" id="SFLDG01101">
    <property type="entry name" value="Uncharacterised_Radical_SAM_Su"/>
    <property type="match status" value="1"/>
</dbReference>
<comment type="cofactor">
    <cofactor evidence="6">
        <name>[4Fe-4S] cluster</name>
        <dbReference type="ChEBI" id="CHEBI:49883"/>
    </cofactor>
    <text evidence="6">Binds 1 [4Fe-4S] cluster. The cluster is coordinated with 3 cysteines and an exchangeable S-adenosyl-L-methionine.</text>
</comment>
<dbReference type="OrthoDB" id="9778883at2"/>
<keyword evidence="2 6" id="KW-0949">S-adenosyl-L-methionine</keyword>
<name>A0A1H0DJV0_9BACT</name>
<evidence type="ECO:0000313" key="8">
    <source>
        <dbReference type="EMBL" id="SDN70445.1"/>
    </source>
</evidence>
<sequence length="336" mass="38375">MQPAILWKPIKGQDIQCELCSHFCYLKPEQTGKCGVRINHKGRLYTLVKDKIAAIHLDPVEKKPLFHFLPGTTTLSIGTMGCNFDCVFCQNHALSQAPKLKQAIVGQNISSQELIEMAIKYQAKSISYTYSEPTIFLELVLETARLSKEKNLKNIIVSNGFQSQPCLQELKNYIDAANIDLKSFQEEFYRKYCDAHLKPILKNLETIKKMGWWLEITTLIIPKLNDSNKELQQIASFIKKHLGKDVPWHISRYHPSYKLSNPPTPLSTLEKAYEIGKETGLEYVYIGNLPGHHTESTFCPNCQKVVIKRYGFQIQEYNLEQGKCKNCQTQIAGVFA</sequence>
<dbReference type="Proteomes" id="UP000199602">
    <property type="component" value="Unassembled WGS sequence"/>
</dbReference>
<dbReference type="SFLD" id="SFLDS00029">
    <property type="entry name" value="Radical_SAM"/>
    <property type="match status" value="1"/>
</dbReference>
<dbReference type="PANTHER" id="PTHR30352:SF5">
    <property type="entry name" value="PYRUVATE FORMATE-LYASE 1-ACTIVATING ENZYME"/>
    <property type="match status" value="1"/>
</dbReference>
<keyword evidence="9" id="KW-1185">Reference proteome</keyword>
<dbReference type="InterPro" id="IPR058240">
    <property type="entry name" value="rSAM_sf"/>
</dbReference>
<dbReference type="AlphaFoldDB" id="A0A1H0DJV0"/>
<dbReference type="Pfam" id="PF04055">
    <property type="entry name" value="Radical_SAM"/>
    <property type="match status" value="1"/>
</dbReference>
<dbReference type="InterPro" id="IPR034457">
    <property type="entry name" value="Organic_radical-activating"/>
</dbReference>
<proteinExistence type="predicted"/>
<feature type="binding site" evidence="6">
    <location>
        <position position="89"/>
    </location>
    <ligand>
        <name>[4Fe-4S] cluster</name>
        <dbReference type="ChEBI" id="CHEBI:49883"/>
        <note>4Fe-4S-S-AdoMet</note>
    </ligand>
</feature>
<dbReference type="InterPro" id="IPR006638">
    <property type="entry name" value="Elp3/MiaA/NifB-like_rSAM"/>
</dbReference>
<evidence type="ECO:0000256" key="3">
    <source>
        <dbReference type="ARBA" id="ARBA00022723"/>
    </source>
</evidence>
<dbReference type="InterPro" id="IPR027596">
    <property type="entry name" value="AmmeMemoSam_rS"/>
</dbReference>
<keyword evidence="8" id="KW-0670">Pyruvate</keyword>
<dbReference type="NCBIfam" id="TIGR04337">
    <property type="entry name" value="AmmeMemoSam_rS"/>
    <property type="match status" value="1"/>
</dbReference>
<dbReference type="PROSITE" id="PS51918">
    <property type="entry name" value="RADICAL_SAM"/>
    <property type="match status" value="1"/>
</dbReference>
<dbReference type="SMART" id="SM00729">
    <property type="entry name" value="Elp3"/>
    <property type="match status" value="1"/>
</dbReference>
<dbReference type="PANTHER" id="PTHR30352">
    <property type="entry name" value="PYRUVATE FORMATE-LYASE-ACTIVATING ENZYME"/>
    <property type="match status" value="1"/>
</dbReference>
<keyword evidence="5 6" id="KW-0411">Iron-sulfur</keyword>
<dbReference type="EMBL" id="FNIN01000005">
    <property type="protein sequence ID" value="SDN70445.1"/>
    <property type="molecule type" value="Genomic_DNA"/>
</dbReference>
<dbReference type="GO" id="GO:0051539">
    <property type="term" value="F:4 iron, 4 sulfur cluster binding"/>
    <property type="evidence" value="ECO:0007669"/>
    <property type="project" value="UniProtKB-KW"/>
</dbReference>
<dbReference type="Gene3D" id="3.20.20.70">
    <property type="entry name" value="Aldolase class I"/>
    <property type="match status" value="1"/>
</dbReference>
<dbReference type="CDD" id="cd01335">
    <property type="entry name" value="Radical_SAM"/>
    <property type="match status" value="1"/>
</dbReference>
<organism evidence="8 9">
    <name type="scientific">Desulfonauticus submarinus</name>
    <dbReference type="NCBI Taxonomy" id="206665"/>
    <lineage>
        <taxon>Bacteria</taxon>
        <taxon>Pseudomonadati</taxon>
        <taxon>Thermodesulfobacteriota</taxon>
        <taxon>Desulfovibrionia</taxon>
        <taxon>Desulfovibrionales</taxon>
        <taxon>Desulfonauticaceae</taxon>
        <taxon>Desulfonauticus</taxon>
    </lineage>
</organism>
<dbReference type="PIRSF" id="PIRSF004869">
    <property type="entry name" value="PflX_prd"/>
    <property type="match status" value="1"/>
</dbReference>
<evidence type="ECO:0000256" key="1">
    <source>
        <dbReference type="ARBA" id="ARBA00022485"/>
    </source>
</evidence>
<dbReference type="RefSeq" id="WP_092065059.1">
    <property type="nucleotide sequence ID" value="NZ_FNIN01000005.1"/>
</dbReference>
<evidence type="ECO:0000256" key="5">
    <source>
        <dbReference type="ARBA" id="ARBA00023014"/>
    </source>
</evidence>
<evidence type="ECO:0000256" key="2">
    <source>
        <dbReference type="ARBA" id="ARBA00022691"/>
    </source>
</evidence>
<keyword evidence="1" id="KW-0004">4Fe-4S</keyword>
<dbReference type="InterPro" id="IPR016431">
    <property type="entry name" value="Pyrv-formate_lyase-activ_prd"/>
</dbReference>
<dbReference type="InterPro" id="IPR013785">
    <property type="entry name" value="Aldolase_TIM"/>
</dbReference>
<protein>
    <submittedName>
        <fullName evidence="8">Pyruvate formate lyase activating enzyme</fullName>
    </submittedName>
</protein>
<reference evidence="8 9" key="1">
    <citation type="submission" date="2016-10" db="EMBL/GenBank/DDBJ databases">
        <authorList>
            <person name="de Groot N.N."/>
        </authorList>
    </citation>
    <scope>NUCLEOTIDE SEQUENCE [LARGE SCALE GENOMIC DNA]</scope>
    <source>
        <strain evidence="8 9">DSM 15269</strain>
    </source>
</reference>
<feature type="binding site" evidence="6">
    <location>
        <position position="82"/>
    </location>
    <ligand>
        <name>[4Fe-4S] cluster</name>
        <dbReference type="ChEBI" id="CHEBI:49883"/>
        <note>4Fe-4S-S-AdoMet</note>
    </ligand>
</feature>